<evidence type="ECO:0000313" key="4">
    <source>
        <dbReference type="Proteomes" id="UP000295122"/>
    </source>
</evidence>
<feature type="transmembrane region" description="Helical" evidence="2">
    <location>
        <begin position="142"/>
        <end position="164"/>
    </location>
</feature>
<organism evidence="3 4">
    <name type="scientific">Enterovirga rhinocerotis</name>
    <dbReference type="NCBI Taxonomy" id="1339210"/>
    <lineage>
        <taxon>Bacteria</taxon>
        <taxon>Pseudomonadati</taxon>
        <taxon>Pseudomonadota</taxon>
        <taxon>Alphaproteobacteria</taxon>
        <taxon>Hyphomicrobiales</taxon>
        <taxon>Methylobacteriaceae</taxon>
        <taxon>Enterovirga</taxon>
    </lineage>
</organism>
<reference evidence="3 4" key="1">
    <citation type="submission" date="2019-03" db="EMBL/GenBank/DDBJ databases">
        <title>Genomic Encyclopedia of Type Strains, Phase IV (KMG-IV): sequencing the most valuable type-strain genomes for metagenomic binning, comparative biology and taxonomic classification.</title>
        <authorList>
            <person name="Goeker M."/>
        </authorList>
    </citation>
    <scope>NUCLEOTIDE SEQUENCE [LARGE SCALE GENOMIC DNA]</scope>
    <source>
        <strain evidence="3 4">DSM 25903</strain>
    </source>
</reference>
<feature type="transmembrane region" description="Helical" evidence="2">
    <location>
        <begin position="78"/>
        <end position="96"/>
    </location>
</feature>
<keyword evidence="2" id="KW-1133">Transmembrane helix</keyword>
<feature type="transmembrane region" description="Helical" evidence="2">
    <location>
        <begin position="6"/>
        <end position="24"/>
    </location>
</feature>
<keyword evidence="2" id="KW-0812">Transmembrane</keyword>
<dbReference type="AlphaFoldDB" id="A0A4R7BTH0"/>
<protein>
    <submittedName>
        <fullName evidence="3">Uncharacterized protein</fullName>
    </submittedName>
</protein>
<dbReference type="RefSeq" id="WP_133772399.1">
    <property type="nucleotide sequence ID" value="NZ_SNZR01000014.1"/>
</dbReference>
<keyword evidence="2" id="KW-0472">Membrane</keyword>
<name>A0A4R7BTH0_9HYPH</name>
<dbReference type="Proteomes" id="UP000295122">
    <property type="component" value="Unassembled WGS sequence"/>
</dbReference>
<dbReference type="OrthoDB" id="8448837at2"/>
<accession>A0A4R7BTH0</accession>
<keyword evidence="4" id="KW-1185">Reference proteome</keyword>
<feature type="region of interest" description="Disordered" evidence="1">
    <location>
        <begin position="170"/>
        <end position="206"/>
    </location>
</feature>
<evidence type="ECO:0000256" key="1">
    <source>
        <dbReference type="SAM" id="MobiDB-lite"/>
    </source>
</evidence>
<feature type="compositionally biased region" description="Acidic residues" evidence="1">
    <location>
        <begin position="180"/>
        <end position="192"/>
    </location>
</feature>
<feature type="transmembrane region" description="Helical" evidence="2">
    <location>
        <begin position="53"/>
        <end position="72"/>
    </location>
</feature>
<sequence length="426" mass="45177">MTDILAIVLQGAGLFYLLAAFAGLRSVAMDRFLSQAIDALAPRPEAEQKADRLRNGFLAVSLLAFGIAGAALLARLEVALPLLAAVLGLQIVYLGILAPRLVDPAGPPDPGSRSKSWLLTAILGALAILAFAAWRIGALFPFAQAPIGTSVFAAACLALAAFAIHLARSGTRRSPSPPDAEPDLFEPDDDNVHDDTDPGVSHGDPETIRLVVTPSWGHGSVLDAANGLPISHRLRLALLTEEERMLLADWNCLFIDVADPSDPRRARLEEGDALAKLDALGRPIAESIAARLGPDRVAFEPAPRPVPPRIAVSAIKVMADYGCHALWFHEDPDRVGCFSAGEFGLSWALTCSLGGWAVGFDERLDPDDPGGGSRWSAAEEAEHLAEGHDIARRLAAELAETDRGHVAVFYHPTGGTLERVAVQPTA</sequence>
<proteinExistence type="predicted"/>
<gene>
    <name evidence="3" type="ORF">EV668_3505</name>
</gene>
<evidence type="ECO:0000313" key="3">
    <source>
        <dbReference type="EMBL" id="TDR89020.1"/>
    </source>
</evidence>
<feature type="transmembrane region" description="Helical" evidence="2">
    <location>
        <begin position="117"/>
        <end position="136"/>
    </location>
</feature>
<evidence type="ECO:0000256" key="2">
    <source>
        <dbReference type="SAM" id="Phobius"/>
    </source>
</evidence>
<comment type="caution">
    <text evidence="3">The sequence shown here is derived from an EMBL/GenBank/DDBJ whole genome shotgun (WGS) entry which is preliminary data.</text>
</comment>
<dbReference type="EMBL" id="SNZR01000014">
    <property type="protein sequence ID" value="TDR89020.1"/>
    <property type="molecule type" value="Genomic_DNA"/>
</dbReference>